<feature type="transmembrane region" description="Helical" evidence="1">
    <location>
        <begin position="122"/>
        <end position="140"/>
    </location>
</feature>
<dbReference type="AlphaFoldDB" id="A0A814N1Z0"/>
<sequence>MGSCPSTPSEFASKSLDPLCNGERMWTTFLFSSLFTLFGGWFIILIYDFTKALAIKPRRLRLISAVKHLLRINDFSTRRPSLPYTVSNRRNDEENEDYFSWLQAIKEWENNLISGQTKMGKTLVGIIFIGSIASLILYFVDTKNA</sequence>
<evidence type="ECO:0000313" key="3">
    <source>
        <dbReference type="Proteomes" id="UP000663852"/>
    </source>
</evidence>
<protein>
    <submittedName>
        <fullName evidence="2">Uncharacterized protein</fullName>
    </submittedName>
</protein>
<keyword evidence="1" id="KW-0812">Transmembrane</keyword>
<organism evidence="2 3">
    <name type="scientific">Adineta ricciae</name>
    <name type="common">Rotifer</name>
    <dbReference type="NCBI Taxonomy" id="249248"/>
    <lineage>
        <taxon>Eukaryota</taxon>
        <taxon>Metazoa</taxon>
        <taxon>Spiralia</taxon>
        <taxon>Gnathifera</taxon>
        <taxon>Rotifera</taxon>
        <taxon>Eurotatoria</taxon>
        <taxon>Bdelloidea</taxon>
        <taxon>Adinetida</taxon>
        <taxon>Adinetidae</taxon>
        <taxon>Adineta</taxon>
    </lineage>
</organism>
<name>A0A814N1Z0_ADIRI</name>
<gene>
    <name evidence="2" type="ORF">EDS130_LOCUS19295</name>
</gene>
<dbReference type="EMBL" id="CAJNOJ010000092">
    <property type="protein sequence ID" value="CAF1087434.1"/>
    <property type="molecule type" value="Genomic_DNA"/>
</dbReference>
<proteinExistence type="predicted"/>
<feature type="transmembrane region" description="Helical" evidence="1">
    <location>
        <begin position="25"/>
        <end position="49"/>
    </location>
</feature>
<evidence type="ECO:0000256" key="1">
    <source>
        <dbReference type="SAM" id="Phobius"/>
    </source>
</evidence>
<reference evidence="2" key="1">
    <citation type="submission" date="2021-02" db="EMBL/GenBank/DDBJ databases">
        <authorList>
            <person name="Nowell W R."/>
        </authorList>
    </citation>
    <scope>NUCLEOTIDE SEQUENCE</scope>
</reference>
<comment type="caution">
    <text evidence="2">The sequence shown here is derived from an EMBL/GenBank/DDBJ whole genome shotgun (WGS) entry which is preliminary data.</text>
</comment>
<evidence type="ECO:0000313" key="2">
    <source>
        <dbReference type="EMBL" id="CAF1087434.1"/>
    </source>
</evidence>
<dbReference type="Proteomes" id="UP000663852">
    <property type="component" value="Unassembled WGS sequence"/>
</dbReference>
<keyword evidence="1" id="KW-0472">Membrane</keyword>
<dbReference type="OrthoDB" id="10035564at2759"/>
<keyword evidence="1" id="KW-1133">Transmembrane helix</keyword>
<accession>A0A814N1Z0</accession>